<name>A0ABQ9ZSG8_9CRUS</name>
<dbReference type="Proteomes" id="UP001234178">
    <property type="component" value="Unassembled WGS sequence"/>
</dbReference>
<accession>A0ABQ9ZSG8</accession>
<evidence type="ECO:0000313" key="1">
    <source>
        <dbReference type="EMBL" id="KAK4015877.1"/>
    </source>
</evidence>
<comment type="caution">
    <text evidence="1">The sequence shown here is derived from an EMBL/GenBank/DDBJ whole genome shotgun (WGS) entry which is preliminary data.</text>
</comment>
<sequence length="164" mass="18365">MNNHHQPTHIDMDVKNNPFWTANSLPSSAKLPTKQFLQSSDNRELCHLLLLSHAKLKLKIISLARSSLHHPSSPRVRPVFARHPIFVSPVAPSSSRPSPRLRLARRPVFASPVAPSSPRPSPRRRLVVAPSLPLSSWYRCILLCVVLINPLAATHFDPLFFLAC</sequence>
<organism evidence="1 2">
    <name type="scientific">Daphnia magna</name>
    <dbReference type="NCBI Taxonomy" id="35525"/>
    <lineage>
        <taxon>Eukaryota</taxon>
        <taxon>Metazoa</taxon>
        <taxon>Ecdysozoa</taxon>
        <taxon>Arthropoda</taxon>
        <taxon>Crustacea</taxon>
        <taxon>Branchiopoda</taxon>
        <taxon>Diplostraca</taxon>
        <taxon>Cladocera</taxon>
        <taxon>Anomopoda</taxon>
        <taxon>Daphniidae</taxon>
        <taxon>Daphnia</taxon>
    </lineage>
</organism>
<dbReference type="EMBL" id="JAOYFB010000005">
    <property type="protein sequence ID" value="KAK4015877.1"/>
    <property type="molecule type" value="Genomic_DNA"/>
</dbReference>
<proteinExistence type="predicted"/>
<reference evidence="1 2" key="1">
    <citation type="journal article" date="2023" name="Nucleic Acids Res.">
        <title>The hologenome of Daphnia magna reveals possible DNA methylation and microbiome-mediated evolution of the host genome.</title>
        <authorList>
            <person name="Chaturvedi A."/>
            <person name="Li X."/>
            <person name="Dhandapani V."/>
            <person name="Marshall H."/>
            <person name="Kissane S."/>
            <person name="Cuenca-Cambronero M."/>
            <person name="Asole G."/>
            <person name="Calvet F."/>
            <person name="Ruiz-Romero M."/>
            <person name="Marangio P."/>
            <person name="Guigo R."/>
            <person name="Rago D."/>
            <person name="Mirbahai L."/>
            <person name="Eastwood N."/>
            <person name="Colbourne J.K."/>
            <person name="Zhou J."/>
            <person name="Mallon E."/>
            <person name="Orsini L."/>
        </authorList>
    </citation>
    <scope>NUCLEOTIDE SEQUENCE [LARGE SCALE GENOMIC DNA]</scope>
    <source>
        <strain evidence="1">LRV0_1</strain>
    </source>
</reference>
<evidence type="ECO:0000313" key="2">
    <source>
        <dbReference type="Proteomes" id="UP001234178"/>
    </source>
</evidence>
<protein>
    <submittedName>
        <fullName evidence="1">Uncharacterized protein</fullName>
    </submittedName>
</protein>
<keyword evidence="2" id="KW-1185">Reference proteome</keyword>
<gene>
    <name evidence="1" type="ORF">OUZ56_030844</name>
</gene>